<keyword evidence="5" id="KW-0631">Potassium channel</keyword>
<feature type="transmembrane region" description="Helical" evidence="12">
    <location>
        <begin position="98"/>
        <end position="116"/>
    </location>
</feature>
<gene>
    <name evidence="14" type="ORF">AUR65_012740</name>
</gene>
<evidence type="ECO:0000256" key="10">
    <source>
        <dbReference type="ARBA" id="ARBA00023303"/>
    </source>
</evidence>
<feature type="domain" description="Ion transport" evidence="13">
    <location>
        <begin position="27"/>
        <end position="246"/>
    </location>
</feature>
<evidence type="ECO:0000256" key="5">
    <source>
        <dbReference type="ARBA" id="ARBA00022826"/>
    </source>
</evidence>
<dbReference type="GO" id="GO:0005249">
    <property type="term" value="F:voltage-gated potassium channel activity"/>
    <property type="evidence" value="ECO:0007669"/>
    <property type="project" value="InterPro"/>
</dbReference>
<keyword evidence="7 12" id="KW-1133">Transmembrane helix</keyword>
<evidence type="ECO:0000256" key="6">
    <source>
        <dbReference type="ARBA" id="ARBA00022958"/>
    </source>
</evidence>
<evidence type="ECO:0000256" key="1">
    <source>
        <dbReference type="ARBA" id="ARBA00004141"/>
    </source>
</evidence>
<dbReference type="PRINTS" id="PR01459">
    <property type="entry name" value="KCNQCHANNEL"/>
</dbReference>
<dbReference type="SUPFAM" id="SSF81324">
    <property type="entry name" value="Voltage-gated potassium channels"/>
    <property type="match status" value="1"/>
</dbReference>
<comment type="subcellular location">
    <subcellularLocation>
        <location evidence="1">Membrane</location>
        <topology evidence="1">Multi-pass membrane protein</topology>
    </subcellularLocation>
</comment>
<dbReference type="InterPro" id="IPR028325">
    <property type="entry name" value="VG_K_chnl"/>
</dbReference>
<evidence type="ECO:0000256" key="7">
    <source>
        <dbReference type="ARBA" id="ARBA00022989"/>
    </source>
</evidence>
<keyword evidence="6" id="KW-0630">Potassium</keyword>
<feature type="transmembrane region" description="Helical" evidence="12">
    <location>
        <begin position="155"/>
        <end position="175"/>
    </location>
</feature>
<feature type="transmembrane region" description="Helical" evidence="12">
    <location>
        <begin position="187"/>
        <end position="204"/>
    </location>
</feature>
<keyword evidence="10" id="KW-0407">Ion channel</keyword>
<dbReference type="GO" id="GO:0001508">
    <property type="term" value="P:action potential"/>
    <property type="evidence" value="ECO:0007669"/>
    <property type="project" value="TreeGrafter"/>
</dbReference>
<name>A0A2P4NN78_9EURY</name>
<evidence type="ECO:0000256" key="2">
    <source>
        <dbReference type="ARBA" id="ARBA00022448"/>
    </source>
</evidence>
<dbReference type="Pfam" id="PF00520">
    <property type="entry name" value="Ion_trans"/>
    <property type="match status" value="1"/>
</dbReference>
<keyword evidence="2" id="KW-0813">Transport</keyword>
<reference evidence="14" key="1">
    <citation type="submission" date="2017-08" db="EMBL/GenBank/DDBJ databases">
        <title>Haloferax marisrubri sp. nov., isolated from the Discovery deep brine-seawater interface in the Red Sea.</title>
        <authorList>
            <person name="Zhang G."/>
            <person name="Stingl U."/>
        </authorList>
    </citation>
    <scope>NUCLEOTIDE SEQUENCE [LARGE SCALE GENOMIC DNA]</scope>
    <source>
        <strain evidence="14">SB3</strain>
    </source>
</reference>
<dbReference type="OrthoDB" id="56871at2157"/>
<dbReference type="EMBL" id="LOPW02000017">
    <property type="protein sequence ID" value="POG54597.1"/>
    <property type="molecule type" value="Genomic_DNA"/>
</dbReference>
<evidence type="ECO:0000256" key="12">
    <source>
        <dbReference type="SAM" id="Phobius"/>
    </source>
</evidence>
<evidence type="ECO:0000256" key="11">
    <source>
        <dbReference type="SAM" id="MobiDB-lite"/>
    </source>
</evidence>
<evidence type="ECO:0000259" key="13">
    <source>
        <dbReference type="Pfam" id="PF00520"/>
    </source>
</evidence>
<comment type="caution">
    <text evidence="14">The sequence shown here is derived from an EMBL/GenBank/DDBJ whole genome shotgun (WGS) entry which is preliminary data.</text>
</comment>
<dbReference type="Proteomes" id="UP000053621">
    <property type="component" value="Unassembled WGS sequence"/>
</dbReference>
<evidence type="ECO:0000256" key="8">
    <source>
        <dbReference type="ARBA" id="ARBA00023065"/>
    </source>
</evidence>
<evidence type="ECO:0000256" key="9">
    <source>
        <dbReference type="ARBA" id="ARBA00023136"/>
    </source>
</evidence>
<accession>A0A2P4NN78</accession>
<evidence type="ECO:0000256" key="4">
    <source>
        <dbReference type="ARBA" id="ARBA00022692"/>
    </source>
</evidence>
<organism evidence="14 15">
    <name type="scientific">Haloferax marisrubri</name>
    <dbReference type="NCBI Taxonomy" id="1544719"/>
    <lineage>
        <taxon>Archaea</taxon>
        <taxon>Methanobacteriati</taxon>
        <taxon>Methanobacteriota</taxon>
        <taxon>Stenosarchaea group</taxon>
        <taxon>Halobacteria</taxon>
        <taxon>Halobacteriales</taxon>
        <taxon>Haloferacaceae</taxon>
        <taxon>Haloferax</taxon>
    </lineage>
</organism>
<dbReference type="InterPro" id="IPR005821">
    <property type="entry name" value="Ion_trans_dom"/>
</dbReference>
<feature type="region of interest" description="Disordered" evidence="11">
    <location>
        <begin position="245"/>
        <end position="291"/>
    </location>
</feature>
<keyword evidence="9 12" id="KW-0472">Membrane</keyword>
<dbReference type="RefSeq" id="WP_058567227.1">
    <property type="nucleotide sequence ID" value="NZ_LOPW02000017.1"/>
</dbReference>
<sequence length="291" mass="31942">MSSSTKRRVWQLVNPEETGRSGQRLESAALLLASLNVVAVVFQSSDALYSRYALLFDGFAVLSVSLFTLLFVLRLWASAIRTEYRGSSGRLRFVGRPFVLLDFVVIALFWIGFVSAPQSLGGVRVLWFARIFDFPRFRRSRTRFKRVIASQREDLAIAFSGAAMLVLVSSTLMYFAERSAQPEAFGSILDALWWGIVTLTTVGYGDVVPVTPLGRILGAITTFGGIAFFALPSSILAAGFFAERERENQTETEPTDGTAGPAEPTQTMTGPVQHRCPYCGGTLDSSGSEHR</sequence>
<evidence type="ECO:0000313" key="14">
    <source>
        <dbReference type="EMBL" id="POG54597.1"/>
    </source>
</evidence>
<feature type="transmembrane region" description="Helical" evidence="12">
    <location>
        <begin position="54"/>
        <end position="77"/>
    </location>
</feature>
<keyword evidence="4 12" id="KW-0812">Transmembrane</keyword>
<evidence type="ECO:0000313" key="15">
    <source>
        <dbReference type="Proteomes" id="UP000053621"/>
    </source>
</evidence>
<keyword evidence="8" id="KW-0406">Ion transport</keyword>
<keyword evidence="15" id="KW-1185">Reference proteome</keyword>
<dbReference type="PRINTS" id="PR00169">
    <property type="entry name" value="KCHANNEL"/>
</dbReference>
<feature type="transmembrane region" description="Helical" evidence="12">
    <location>
        <begin position="25"/>
        <end position="42"/>
    </location>
</feature>
<protein>
    <submittedName>
        <fullName evidence="14">Ion transporter</fullName>
    </submittedName>
</protein>
<feature type="transmembrane region" description="Helical" evidence="12">
    <location>
        <begin position="216"/>
        <end position="242"/>
    </location>
</feature>
<keyword evidence="3" id="KW-0633">Potassium transport</keyword>
<dbReference type="PANTHER" id="PTHR11537">
    <property type="entry name" value="VOLTAGE-GATED POTASSIUM CHANNEL"/>
    <property type="match status" value="1"/>
</dbReference>
<dbReference type="PANTHER" id="PTHR11537:SF254">
    <property type="entry name" value="POTASSIUM VOLTAGE-GATED CHANNEL PROTEIN SHAB"/>
    <property type="match status" value="1"/>
</dbReference>
<evidence type="ECO:0000256" key="3">
    <source>
        <dbReference type="ARBA" id="ARBA00022538"/>
    </source>
</evidence>
<dbReference type="AlphaFoldDB" id="A0A2P4NN78"/>
<dbReference type="GO" id="GO:0008076">
    <property type="term" value="C:voltage-gated potassium channel complex"/>
    <property type="evidence" value="ECO:0007669"/>
    <property type="project" value="InterPro"/>
</dbReference>
<proteinExistence type="predicted"/>
<dbReference type="Gene3D" id="1.10.287.70">
    <property type="match status" value="1"/>
</dbReference>
<dbReference type="InterPro" id="IPR003937">
    <property type="entry name" value="K_chnl_volt-dep_KCNQ"/>
</dbReference>